<dbReference type="EMBL" id="AP028978">
    <property type="protein sequence ID" value="BET95900.1"/>
    <property type="molecule type" value="Genomic_DNA"/>
</dbReference>
<dbReference type="PANTHER" id="PTHR30298">
    <property type="entry name" value="H REPEAT-ASSOCIATED PREDICTED TRANSPOSASE"/>
    <property type="match status" value="1"/>
</dbReference>
<dbReference type="InterPro" id="IPR032806">
    <property type="entry name" value="YbfD_N"/>
</dbReference>
<dbReference type="InterPro" id="IPR051698">
    <property type="entry name" value="Transposase_11-like"/>
</dbReference>
<dbReference type="Pfam" id="PF01609">
    <property type="entry name" value="DDE_Tnp_1"/>
    <property type="match status" value="1"/>
</dbReference>
<name>A0ABM8JT82_9GAMM</name>
<reference evidence="4 5" key="1">
    <citation type="submission" date="2023-10" db="EMBL/GenBank/DDBJ databases">
        <title>Xenorhabdus taiwanensis sp. nov., a symbiotic bacterium associated with the entomopathogenic nematode Steinernema taiwanensis.</title>
        <authorList>
            <person name="Tseng C.T."/>
            <person name="Shu H.Y."/>
            <person name="Chen M.H."/>
            <person name="Fang Y.J."/>
            <person name="Wu T.L."/>
            <person name="Lin Y.C."/>
            <person name="Huang C.J."/>
        </authorList>
    </citation>
    <scope>NUCLEOTIDE SEQUENCE [LARGE SCALE GENOMIC DNA]</scope>
    <source>
        <strain evidence="4 5">TCT-1</strain>
    </source>
</reference>
<gene>
    <name evidence="4" type="ORF">TCT1_08210</name>
</gene>
<evidence type="ECO:0000313" key="4">
    <source>
        <dbReference type="EMBL" id="BET95900.1"/>
    </source>
</evidence>
<comment type="similarity">
    <text evidence="1">Belongs to the transposase 11 family.</text>
</comment>
<dbReference type="PANTHER" id="PTHR30298:SF0">
    <property type="entry name" value="PROTEIN YBFL-RELATED"/>
    <property type="match status" value="1"/>
</dbReference>
<keyword evidence="5" id="KW-1185">Reference proteome</keyword>
<dbReference type="NCBIfam" id="NF033564">
    <property type="entry name" value="transpos_ISAs1"/>
    <property type="match status" value="1"/>
</dbReference>
<evidence type="ECO:0000259" key="3">
    <source>
        <dbReference type="Pfam" id="PF13808"/>
    </source>
</evidence>
<protein>
    <submittedName>
        <fullName evidence="4">ISAs1-like element ISEc5 family transposase</fullName>
    </submittedName>
</protein>
<dbReference type="Pfam" id="PF13808">
    <property type="entry name" value="DDE_Tnp_1_assoc"/>
    <property type="match status" value="1"/>
</dbReference>
<accession>A0ABM8JT82</accession>
<dbReference type="RefSeq" id="WP_374052779.1">
    <property type="nucleotide sequence ID" value="NZ_AP028978.1"/>
</dbReference>
<dbReference type="Proteomes" id="UP001529514">
    <property type="component" value="Chromosome"/>
</dbReference>
<organism evidence="4 5">
    <name type="scientific">Xenorhabdus taiwanensis</name>
    <dbReference type="NCBI Taxonomy" id="3085177"/>
    <lineage>
        <taxon>Bacteria</taxon>
        <taxon>Pseudomonadati</taxon>
        <taxon>Pseudomonadota</taxon>
        <taxon>Gammaproteobacteria</taxon>
        <taxon>Enterobacterales</taxon>
        <taxon>Morganellaceae</taxon>
        <taxon>Xenorhabdus</taxon>
    </lineage>
</organism>
<sequence>MKVTSISHAFGHLSDPRVNRTQRHSLIDILTISICAIICGCENFNDIEEYGKTKEDWFRQFLALPNGIPSHDTFNDVLNRLNPHEFGHAFTAWVKSLAHQSEDIIALDGKTMRSTLDKANGVPAIHLVSAWSVANQLCFGQVKVSDKSNEITAIPKLLALLDIEEATITIDAMGCQYQIAEQIVAGQADYVLALKGNQGEFYEDIKLFLDTHLANHFAGIAHDRNRCVEGDHGRIEQRQVWLVSDVDWLKERHPQWKTLGGIAVLESHREVKGKAETYERRYYITSHQARTAQFIAYAIRSHWQIESKLHWQLDVSFNEDKNRLRRGYGAENIALMNKIGLNLLKNEKTAKVSIKTKRHKAGWDNSYMLKVITVGFPSV</sequence>
<evidence type="ECO:0000259" key="2">
    <source>
        <dbReference type="Pfam" id="PF01609"/>
    </source>
</evidence>
<feature type="domain" description="H repeat-associated protein N-terminal" evidence="3">
    <location>
        <begin position="9"/>
        <end position="94"/>
    </location>
</feature>
<dbReference type="InterPro" id="IPR047647">
    <property type="entry name" value="ISAs1_transpos"/>
</dbReference>
<dbReference type="InterPro" id="IPR002559">
    <property type="entry name" value="Transposase_11"/>
</dbReference>
<proteinExistence type="inferred from homology"/>
<evidence type="ECO:0000256" key="1">
    <source>
        <dbReference type="ARBA" id="ARBA00010075"/>
    </source>
</evidence>
<feature type="domain" description="Transposase IS4-like" evidence="2">
    <location>
        <begin position="101"/>
        <end position="343"/>
    </location>
</feature>
<evidence type="ECO:0000313" key="5">
    <source>
        <dbReference type="Proteomes" id="UP001529514"/>
    </source>
</evidence>